<dbReference type="InterPro" id="IPR019183">
    <property type="entry name" value="NAA25_NatB_aux_su"/>
</dbReference>
<reference evidence="2" key="1">
    <citation type="journal article" date="2019" name="Beilstein J. Org. Chem.">
        <title>Nanangenines: drimane sesquiterpenoids as the dominant metabolite cohort of a novel Australian fungus, Aspergillus nanangensis.</title>
        <authorList>
            <person name="Lacey H.J."/>
            <person name="Gilchrist C.L.M."/>
            <person name="Crombie A."/>
            <person name="Kalaitzis J.A."/>
            <person name="Vuong D."/>
            <person name="Rutledge P.J."/>
            <person name="Turner P."/>
            <person name="Pitt J.I."/>
            <person name="Lacey E."/>
            <person name="Chooi Y.H."/>
            <person name="Piggott A.M."/>
        </authorList>
    </citation>
    <scope>NUCLEOTIDE SEQUENCE</scope>
    <source>
        <strain evidence="2">MST-FP2251</strain>
    </source>
</reference>
<comment type="similarity">
    <text evidence="1">Belongs to the MDM20/NAA25 family.</text>
</comment>
<dbReference type="PANTHER" id="PTHR22767:SF3">
    <property type="entry name" value="N-ALPHA-ACETYLTRANSFERASE 25, NATB AUXILIARY SUBUNIT"/>
    <property type="match status" value="1"/>
</dbReference>
<protein>
    <recommendedName>
        <fullName evidence="4">Cytoskeleton organization protein</fullName>
    </recommendedName>
</protein>
<dbReference type="Pfam" id="PF09797">
    <property type="entry name" value="NatB_MDM20"/>
    <property type="match status" value="1"/>
</dbReference>
<proteinExistence type="inferred from homology"/>
<name>A0AAD4CDA4_ASPNN</name>
<dbReference type="AlphaFoldDB" id="A0AAD4CDA4"/>
<comment type="caution">
    <text evidence="2">The sequence shown here is derived from an EMBL/GenBank/DDBJ whole genome shotgun (WGS) entry which is preliminary data.</text>
</comment>
<accession>A0AAD4CDA4</accession>
<evidence type="ECO:0000256" key="1">
    <source>
        <dbReference type="ARBA" id="ARBA00006298"/>
    </source>
</evidence>
<evidence type="ECO:0000313" key="3">
    <source>
        <dbReference type="Proteomes" id="UP001194746"/>
    </source>
</evidence>
<dbReference type="Proteomes" id="UP001194746">
    <property type="component" value="Unassembled WGS sequence"/>
</dbReference>
<evidence type="ECO:0008006" key="4">
    <source>
        <dbReference type="Google" id="ProtNLM"/>
    </source>
</evidence>
<evidence type="ECO:0000313" key="2">
    <source>
        <dbReference type="EMBL" id="KAF9884168.1"/>
    </source>
</evidence>
<organism evidence="2 3">
    <name type="scientific">Aspergillus nanangensis</name>
    <dbReference type="NCBI Taxonomy" id="2582783"/>
    <lineage>
        <taxon>Eukaryota</taxon>
        <taxon>Fungi</taxon>
        <taxon>Dikarya</taxon>
        <taxon>Ascomycota</taxon>
        <taxon>Pezizomycotina</taxon>
        <taxon>Eurotiomycetes</taxon>
        <taxon>Eurotiomycetidae</taxon>
        <taxon>Eurotiales</taxon>
        <taxon>Aspergillaceae</taxon>
        <taxon>Aspergillus</taxon>
        <taxon>Aspergillus subgen. Circumdati</taxon>
    </lineage>
</organism>
<keyword evidence="3" id="KW-1185">Reference proteome</keyword>
<dbReference type="EMBL" id="VCAU01000131">
    <property type="protein sequence ID" value="KAF9884168.1"/>
    <property type="molecule type" value="Genomic_DNA"/>
</dbReference>
<dbReference type="PANTHER" id="PTHR22767">
    <property type="entry name" value="N-TERMINAL ACETYLTRANSFERASE-RELATED"/>
    <property type="match status" value="1"/>
</dbReference>
<dbReference type="GO" id="GO:0031416">
    <property type="term" value="C:NatB complex"/>
    <property type="evidence" value="ECO:0007669"/>
    <property type="project" value="TreeGrafter"/>
</dbReference>
<sequence>MSTNDAVFYRRNKQIQDAIDSQNLKQALQLIDKRIKKGEDTRFLKAWKAHILFRHADETQRQRGVSDTLSLCKADPPTTDLDTLDILYQTLQKMGGQEETMRSIWEKASKAKSQDLDLQMRWFTYAFEGDDWKSAQKAAMTLQNNFPKTRKYYLWAIFLSYMVAVDETSSDGDRKLFGTLAYRMVSKAAESVPSDPKELLSPPRAIQSSEELLLLIKIFESQERHAEILKILDSENLGLSSRVIQNDWTFVGVKVSSLEKAESWTEGLAYARSLLSIPSNDEERKALQERDDWVVWSLLVKAARGIDTPETTAEVQNFINEFIRFEPKSRNAQLAHLDLLDWTFESGSANAEDLVCACEGYFDSNKHKLYCFGDLLAYLPKLDESSRLRFVKYASNSQDEKERKNDPHKGVATINALKFEYCLLLSADASNASKPKVEDFVSRCLQIYRETDRPENSETPSAIESQPSDDLCLLAAMSLIRFSGAWITGNQDKEAPDTALIRAAAILDRLLVDSPHNYQGLLLLVRIYLRLGAGSLALKTFSKLSVKQMQFETVAHNLFTRLATIHPHSAPPIDGAEYKDFNPQSAFVQALNFYRNAEATSVRHRSSGLEYGSYVNIESTIELQRRLRQSICRRMWALDVKRIHRLANGDPVSRYDEIARDTSPLSDQRIFDAFMNCEIPGQPTFEERIRLGPLPQGQWVKSTRITEHLFTVLRSISLQKSVSDMEIPSLEDVIDSGAASEMTGAEIESAKVNINLLKLVKYLSGSKSISCEQAEGFLDEVQNWLDCKAKELGMNNSKVSPLMSTTAISLQPTTPLAPSWKTFHTLYLSFECLKAVSGVSAIALKKGSKAAKLPKERVERLVNTMRQVDGDIRSNIRALKSRLSESGVLGSLIDLVVGGEGNGEDGPQLRDEIEKTLDMSSLELFCGELMESWEEGLGGVLAVRL</sequence>
<gene>
    <name evidence="2" type="ORF">FE257_002226</name>
</gene>
<reference evidence="2" key="2">
    <citation type="submission" date="2020-02" db="EMBL/GenBank/DDBJ databases">
        <authorList>
            <person name="Gilchrist C.L.M."/>
            <person name="Chooi Y.-H."/>
        </authorList>
    </citation>
    <scope>NUCLEOTIDE SEQUENCE</scope>
    <source>
        <strain evidence="2">MST-FP2251</strain>
    </source>
</reference>